<sequence length="791" mass="85040">MSASNGTKGPAIQLNGRRRHPARVVPAIPLALSKPRPARPPPPRTDSGDVGAGAAQTADLLKASTAVSDTETAQPAGTSAPVLDGREQHHTEANAVETVDHLGDGEDGVLSGTPASAGSAAFSLSADATPELPADEAATPSTPPSETASGLTTTATVSPSSARKPTDKFDMRPLRTELPPAFVPSVDHTPQSAASSAYANPQTRPYAQSIHQSSNGIIFGGHDSATSSPAPPQSASSAFQAPNYPTFGAAVPTQMPPPGHTHHASEPYTNRAFHTGYRPPWTMRQGYAPHQPQQHYFQPHAHQQFRYPPREVFTPAESNNQPNGHYSRSRSASQTSSAAPRAGEDLQSPSAIGGARESAKTMFPEPKAAFAPGPPQLRHHHHHQSIHSLMAPPPMAHHPDMTSAVENAEALRAHVLGAFADPMLADCQLEVLEDCDGSRRYVDCHKLILSRSPTLLQIIQNSDRPASATPKPQVHVPLRGRYVRIRPFMEIMRYLYGGPLLSLDQPRHPIGGPESVPNNQQRMENALQHIATGAWLQLPIVALRGVDVAANLLHWDTMPSLLAFALDGGLGSCWMVEDGSEDRISCSSSDDSHGRAEATGMPTYDPYSTTLLHRMIDFAVHLLPPNFYLDTSAAQLTSCARLPALPQGHESKPSRSDPRLGNIRFGEMSIDDHQRPSIVTTAVSSMLLSLPFALLKCILEHGNLAANLGLDTVASIMRQVVAEREVRRKRSLKARPAGHVDEGADAQLVQNLYWEEEVEASRHNRVGLRLARRRRGVDTPLSSGAASDQSK</sequence>
<feature type="compositionally biased region" description="Basic and acidic residues" evidence="1">
    <location>
        <begin position="164"/>
        <end position="175"/>
    </location>
</feature>
<feature type="compositionally biased region" description="Low complexity" evidence="1">
    <location>
        <begin position="224"/>
        <end position="237"/>
    </location>
</feature>
<feature type="compositionally biased region" description="Low complexity" evidence="1">
    <location>
        <begin position="329"/>
        <end position="341"/>
    </location>
</feature>
<protein>
    <recommendedName>
        <fullName evidence="4">BTB domain-containing protein</fullName>
    </recommendedName>
</protein>
<organism evidence="2 3">
    <name type="scientific">Oleoguttula mirabilis</name>
    <dbReference type="NCBI Taxonomy" id="1507867"/>
    <lineage>
        <taxon>Eukaryota</taxon>
        <taxon>Fungi</taxon>
        <taxon>Dikarya</taxon>
        <taxon>Ascomycota</taxon>
        <taxon>Pezizomycotina</taxon>
        <taxon>Dothideomycetes</taxon>
        <taxon>Dothideomycetidae</taxon>
        <taxon>Mycosphaerellales</taxon>
        <taxon>Teratosphaeriaceae</taxon>
        <taxon>Oleoguttula</taxon>
    </lineage>
</organism>
<feature type="compositionally biased region" description="Polar residues" evidence="1">
    <location>
        <begin position="316"/>
        <end position="326"/>
    </location>
</feature>
<feature type="region of interest" description="Disordered" evidence="1">
    <location>
        <begin position="312"/>
        <end position="399"/>
    </location>
</feature>
<evidence type="ECO:0000256" key="1">
    <source>
        <dbReference type="SAM" id="MobiDB-lite"/>
    </source>
</evidence>
<dbReference type="AlphaFoldDB" id="A0AAV9JCW7"/>
<feature type="compositionally biased region" description="Low complexity" evidence="1">
    <location>
        <begin position="115"/>
        <end position="128"/>
    </location>
</feature>
<reference evidence="2 3" key="1">
    <citation type="submission" date="2021-11" db="EMBL/GenBank/DDBJ databases">
        <title>Black yeast isolated from Biological Soil Crust.</title>
        <authorList>
            <person name="Kurbessoian T."/>
        </authorList>
    </citation>
    <scope>NUCLEOTIDE SEQUENCE [LARGE SCALE GENOMIC DNA]</scope>
    <source>
        <strain evidence="2 3">CCFEE 5522</strain>
    </source>
</reference>
<dbReference type="InterPro" id="IPR011333">
    <property type="entry name" value="SKP1/BTB/POZ_sf"/>
</dbReference>
<feature type="compositionally biased region" description="Polar residues" evidence="1">
    <location>
        <begin position="188"/>
        <end position="216"/>
    </location>
</feature>
<feature type="compositionally biased region" description="Polar residues" evidence="1">
    <location>
        <begin position="144"/>
        <end position="163"/>
    </location>
</feature>
<dbReference type="Gene3D" id="3.30.710.10">
    <property type="entry name" value="Potassium Channel Kv1.1, Chain A"/>
    <property type="match status" value="1"/>
</dbReference>
<dbReference type="Proteomes" id="UP001324427">
    <property type="component" value="Unassembled WGS sequence"/>
</dbReference>
<feature type="compositionally biased region" description="Basic and acidic residues" evidence="1">
    <location>
        <begin position="84"/>
        <end position="104"/>
    </location>
</feature>
<comment type="caution">
    <text evidence="2">The sequence shown here is derived from an EMBL/GenBank/DDBJ whole genome shotgun (WGS) entry which is preliminary data.</text>
</comment>
<evidence type="ECO:0008006" key="4">
    <source>
        <dbReference type="Google" id="ProtNLM"/>
    </source>
</evidence>
<gene>
    <name evidence="2" type="ORF">LTR36_006675</name>
</gene>
<feature type="region of interest" description="Disordered" evidence="1">
    <location>
        <begin position="258"/>
        <end position="288"/>
    </location>
</feature>
<evidence type="ECO:0000313" key="3">
    <source>
        <dbReference type="Proteomes" id="UP001324427"/>
    </source>
</evidence>
<proteinExistence type="predicted"/>
<name>A0AAV9JCW7_9PEZI</name>
<accession>A0AAV9JCW7</accession>
<dbReference type="EMBL" id="JAVFHQ010000040">
    <property type="protein sequence ID" value="KAK4542626.1"/>
    <property type="molecule type" value="Genomic_DNA"/>
</dbReference>
<keyword evidence="3" id="KW-1185">Reference proteome</keyword>
<feature type="region of interest" description="Disordered" evidence="1">
    <location>
        <begin position="1"/>
        <end position="237"/>
    </location>
</feature>
<feature type="compositionally biased region" description="Polar residues" evidence="1">
    <location>
        <begin position="65"/>
        <end position="77"/>
    </location>
</feature>
<evidence type="ECO:0000313" key="2">
    <source>
        <dbReference type="EMBL" id="KAK4542626.1"/>
    </source>
</evidence>